<proteinExistence type="predicted"/>
<evidence type="ECO:0000313" key="1">
    <source>
        <dbReference type="EMBL" id="CAF1628123.1"/>
    </source>
</evidence>
<sequence length="168" mass="18898">MAEIVGEIVVRACVEVIGAIITQAVGQLISEKRAKKKAISSATKPNQRLSANRSRAVLISSSNITFGNDCERLVNIAFQTSQNFPTIIRTYGDCYQYLRTELAKQYPNESFCVIIGKKQHLGIAVEDGQYFAEIQHAQYCILIFTTKQNSQSKFDIHDANSQMLFKWN</sequence>
<dbReference type="EMBL" id="CAJNOR010008075">
    <property type="protein sequence ID" value="CAF1628123.1"/>
    <property type="molecule type" value="Genomic_DNA"/>
</dbReference>
<keyword evidence="2" id="KW-1185">Reference proteome</keyword>
<dbReference type="AlphaFoldDB" id="A0A816CZG9"/>
<accession>A0A816CZG9</accession>
<comment type="caution">
    <text evidence="1">The sequence shown here is derived from an EMBL/GenBank/DDBJ whole genome shotgun (WGS) entry which is preliminary data.</text>
</comment>
<evidence type="ECO:0000313" key="2">
    <source>
        <dbReference type="Proteomes" id="UP000663828"/>
    </source>
</evidence>
<protein>
    <submittedName>
        <fullName evidence="1">Uncharacterized protein</fullName>
    </submittedName>
</protein>
<name>A0A816CZG9_ADIRI</name>
<gene>
    <name evidence="1" type="ORF">XAT740_LOCUS51193</name>
</gene>
<organism evidence="1 2">
    <name type="scientific">Adineta ricciae</name>
    <name type="common">Rotifer</name>
    <dbReference type="NCBI Taxonomy" id="249248"/>
    <lineage>
        <taxon>Eukaryota</taxon>
        <taxon>Metazoa</taxon>
        <taxon>Spiralia</taxon>
        <taxon>Gnathifera</taxon>
        <taxon>Rotifera</taxon>
        <taxon>Eurotatoria</taxon>
        <taxon>Bdelloidea</taxon>
        <taxon>Adinetida</taxon>
        <taxon>Adinetidae</taxon>
        <taxon>Adineta</taxon>
    </lineage>
</organism>
<dbReference type="Proteomes" id="UP000663828">
    <property type="component" value="Unassembled WGS sequence"/>
</dbReference>
<reference evidence="1" key="1">
    <citation type="submission" date="2021-02" db="EMBL/GenBank/DDBJ databases">
        <authorList>
            <person name="Nowell W R."/>
        </authorList>
    </citation>
    <scope>NUCLEOTIDE SEQUENCE</scope>
</reference>